<evidence type="ECO:0000313" key="1">
    <source>
        <dbReference type="EMBL" id="MBC3178634.1"/>
    </source>
</evidence>
<accession>A0A7H0K1K4</accession>
<keyword evidence="4" id="KW-1185">Reference proteome</keyword>
<organism evidence="2 3">
    <name type="scientific">Corynebacterium lujinxingii</name>
    <dbReference type="NCBI Taxonomy" id="2763010"/>
    <lineage>
        <taxon>Bacteria</taxon>
        <taxon>Bacillati</taxon>
        <taxon>Actinomycetota</taxon>
        <taxon>Actinomycetes</taxon>
        <taxon>Mycobacteriales</taxon>
        <taxon>Corynebacteriaceae</taxon>
        <taxon>Corynebacterium</taxon>
    </lineage>
</organism>
<dbReference type="EMBL" id="CP061032">
    <property type="protein sequence ID" value="QNP91170.1"/>
    <property type="molecule type" value="Genomic_DNA"/>
</dbReference>
<protein>
    <submittedName>
        <fullName evidence="2">YbjN domain-containing protein</fullName>
    </submittedName>
</protein>
<evidence type="ECO:0000313" key="2">
    <source>
        <dbReference type="EMBL" id="QNP91170.1"/>
    </source>
</evidence>
<proteinExistence type="predicted"/>
<dbReference type="InterPro" id="IPR019660">
    <property type="entry name" value="Put_sensory_transdc_reg_YbjN"/>
</dbReference>
<dbReference type="AlphaFoldDB" id="A0A7H0K1K4"/>
<dbReference type="Proteomes" id="UP000516235">
    <property type="component" value="Chromosome"/>
</dbReference>
<name>A0A7H0K1K4_9CORY</name>
<sequence length="156" mass="17470">MATAFPAISQDRIAATLKAMDLKYYQEDTGETRTAFPGLAVFFDVANEGFKASARWMATVRGADQVATFRTRCNEINRTMPLVRVHPVRRDDDTAVALIEAPFFSNDGFSDDQIREMLEYYFSAIHHIAQLLRDALPDVEETLPTNSTGTDSNQEA</sequence>
<dbReference type="EMBL" id="JACMYE010000003">
    <property type="protein sequence ID" value="MBC3178634.1"/>
    <property type="molecule type" value="Genomic_DNA"/>
</dbReference>
<dbReference type="Proteomes" id="UP000642876">
    <property type="component" value="Unassembled WGS sequence"/>
</dbReference>
<dbReference type="RefSeq" id="WP_171193396.1">
    <property type="nucleotide sequence ID" value="NZ_CP061032.1"/>
</dbReference>
<dbReference type="Pfam" id="PF10722">
    <property type="entry name" value="YbjN"/>
    <property type="match status" value="1"/>
</dbReference>
<gene>
    <name evidence="1" type="ORF">H7348_04805</name>
    <name evidence="2" type="ORF">IAU68_05305</name>
</gene>
<evidence type="ECO:0000313" key="4">
    <source>
        <dbReference type="Proteomes" id="UP000642876"/>
    </source>
</evidence>
<evidence type="ECO:0000313" key="3">
    <source>
        <dbReference type="Proteomes" id="UP000516235"/>
    </source>
</evidence>
<reference evidence="3 4" key="1">
    <citation type="submission" date="2020-08" db="EMBL/GenBank/DDBJ databases">
        <title>novel species in genus Corynebacterium.</title>
        <authorList>
            <person name="Zhang G."/>
        </authorList>
    </citation>
    <scope>NUCLEOTIDE SEQUENCE [LARGE SCALE GENOMIC DNA]</scope>
    <source>
        <strain evidence="2">Zg-917</strain>
        <strain evidence="3 4">zg-917</strain>
    </source>
</reference>
<dbReference type="KEGG" id="cluj:IAU68_05305"/>